<dbReference type="SMART" id="SM00990">
    <property type="entry name" value="VRR_NUC"/>
    <property type="match status" value="1"/>
</dbReference>
<dbReference type="Pfam" id="PF08774">
    <property type="entry name" value="VRR_NUC"/>
    <property type="match status" value="1"/>
</dbReference>
<evidence type="ECO:0000256" key="9">
    <source>
        <dbReference type="SAM" id="MobiDB-lite"/>
    </source>
</evidence>
<feature type="compositionally biased region" description="Low complexity" evidence="9">
    <location>
        <begin position="268"/>
        <end position="279"/>
    </location>
</feature>
<feature type="region of interest" description="Disordered" evidence="9">
    <location>
        <begin position="599"/>
        <end position="635"/>
    </location>
</feature>
<evidence type="ECO:0000313" key="11">
    <source>
        <dbReference type="EMBL" id="EFJ44381.1"/>
    </source>
</evidence>
<dbReference type="GO" id="GO:0017108">
    <property type="term" value="F:5'-flap endonuclease activity"/>
    <property type="evidence" value="ECO:0007669"/>
    <property type="project" value="TreeGrafter"/>
</dbReference>
<dbReference type="Gene3D" id="3.40.1350.10">
    <property type="match status" value="1"/>
</dbReference>
<comment type="cofactor">
    <cofactor evidence="8">
        <name>Mg(2+)</name>
        <dbReference type="ChEBI" id="CHEBI:18420"/>
    </cofactor>
    <cofactor evidence="8">
        <name>Mn(2+)</name>
        <dbReference type="ChEBI" id="CHEBI:29035"/>
    </cofactor>
</comment>
<dbReference type="Proteomes" id="UP000001058">
    <property type="component" value="Unassembled WGS sequence"/>
</dbReference>
<dbReference type="GO" id="GO:0036297">
    <property type="term" value="P:interstrand cross-link repair"/>
    <property type="evidence" value="ECO:0007669"/>
    <property type="project" value="InterPro"/>
</dbReference>
<dbReference type="GO" id="GO:0070336">
    <property type="term" value="F:flap-structured DNA binding"/>
    <property type="evidence" value="ECO:0007669"/>
    <property type="project" value="TreeGrafter"/>
</dbReference>
<feature type="compositionally biased region" description="Gly residues" evidence="9">
    <location>
        <begin position="256"/>
        <end position="267"/>
    </location>
</feature>
<dbReference type="EC" id="3.1.4.1" evidence="8"/>
<keyword evidence="7 8" id="KW-0464">Manganese</keyword>
<dbReference type="EMBL" id="GL378364">
    <property type="protein sequence ID" value="EFJ44381.1"/>
    <property type="molecule type" value="Genomic_DNA"/>
</dbReference>
<dbReference type="eggNOG" id="KOG2143">
    <property type="taxonomic scope" value="Eukaryota"/>
</dbReference>
<keyword evidence="12" id="KW-1185">Reference proteome</keyword>
<keyword evidence="4 8" id="KW-0479">Metal-binding</keyword>
<dbReference type="GO" id="GO:0005634">
    <property type="term" value="C:nucleus"/>
    <property type="evidence" value="ECO:0007669"/>
    <property type="project" value="UniProtKB-SubCell"/>
</dbReference>
<dbReference type="GO" id="GO:0004528">
    <property type="term" value="F:phosphodiesterase I activity"/>
    <property type="evidence" value="ECO:0007669"/>
    <property type="project" value="UniProtKB-EC"/>
</dbReference>
<evidence type="ECO:0000256" key="4">
    <source>
        <dbReference type="ARBA" id="ARBA00022723"/>
    </source>
</evidence>
<keyword evidence="8" id="KW-0234">DNA repair</keyword>
<feature type="domain" description="VRR-NUC" evidence="10">
    <location>
        <begin position="1192"/>
        <end position="1306"/>
    </location>
</feature>
<comment type="catalytic activity">
    <reaction evidence="1 8">
        <text>Hydrolytically removes 5'-nucleotides successively from the 3'-hydroxy termini of 3'-hydroxy-terminated oligonucleotides.</text>
        <dbReference type="EC" id="3.1.4.1"/>
    </reaction>
</comment>
<evidence type="ECO:0000256" key="1">
    <source>
        <dbReference type="ARBA" id="ARBA00000983"/>
    </source>
</evidence>
<feature type="compositionally biased region" description="Basic and acidic residues" evidence="9">
    <location>
        <begin position="920"/>
        <end position="942"/>
    </location>
</feature>
<keyword evidence="8" id="KW-0539">Nucleus</keyword>
<keyword evidence="3 8" id="KW-0540">Nuclease</keyword>
<dbReference type="FunCoup" id="D8U790">
    <property type="interactions" value="1304"/>
</dbReference>
<comment type="subcellular location">
    <subcellularLocation>
        <location evidence="8">Nucleus</location>
    </subcellularLocation>
</comment>
<dbReference type="GO" id="GO:0046872">
    <property type="term" value="F:metal ion binding"/>
    <property type="evidence" value="ECO:0007669"/>
    <property type="project" value="UniProtKB-KW"/>
</dbReference>
<feature type="compositionally biased region" description="Gly residues" evidence="9">
    <location>
        <begin position="607"/>
        <end position="619"/>
    </location>
</feature>
<dbReference type="CDD" id="cd22326">
    <property type="entry name" value="FAN1-like"/>
    <property type="match status" value="1"/>
</dbReference>
<keyword evidence="5 8" id="KW-0378">Hydrolase</keyword>
<evidence type="ECO:0000256" key="6">
    <source>
        <dbReference type="ARBA" id="ARBA00022842"/>
    </source>
</evidence>
<dbReference type="STRING" id="3068.D8U790"/>
<dbReference type="InterPro" id="IPR014883">
    <property type="entry name" value="VRR_NUC"/>
</dbReference>
<name>D8U790_VOLCA</name>
<dbReference type="InterPro" id="IPR011856">
    <property type="entry name" value="tRNA_endonuc-like_dom_sf"/>
</dbReference>
<comment type="similarity">
    <text evidence="2 8">Belongs to the FAN1 family.</text>
</comment>
<dbReference type="GO" id="GO:0008409">
    <property type="term" value="F:5'-3' exonuclease activity"/>
    <property type="evidence" value="ECO:0007669"/>
    <property type="project" value="TreeGrafter"/>
</dbReference>
<evidence type="ECO:0000256" key="7">
    <source>
        <dbReference type="ARBA" id="ARBA00023211"/>
    </source>
</evidence>
<feature type="region of interest" description="Disordered" evidence="9">
    <location>
        <begin position="653"/>
        <end position="674"/>
    </location>
</feature>
<dbReference type="InterPro" id="IPR033315">
    <property type="entry name" value="Fan1-like"/>
</dbReference>
<dbReference type="InParanoid" id="D8U790"/>
<dbReference type="InterPro" id="IPR049132">
    <property type="entry name" value="FAN1-like_euk"/>
</dbReference>
<feature type="region of interest" description="Disordered" evidence="9">
    <location>
        <begin position="896"/>
        <end position="942"/>
    </location>
</feature>
<keyword evidence="8" id="KW-0227">DNA damage</keyword>
<evidence type="ECO:0000313" key="12">
    <source>
        <dbReference type="Proteomes" id="UP000001058"/>
    </source>
</evidence>
<dbReference type="OrthoDB" id="76364at2759"/>
<protein>
    <recommendedName>
        <fullName evidence="8">Fanconi-associated nuclease</fullName>
        <ecNumber evidence="8">3.1.4.1</ecNumber>
    </recommendedName>
</protein>
<reference evidence="11 12" key="1">
    <citation type="journal article" date="2010" name="Science">
        <title>Genomic analysis of organismal complexity in the multicellular green alga Volvox carteri.</title>
        <authorList>
            <person name="Prochnik S.E."/>
            <person name="Umen J."/>
            <person name="Nedelcu A.M."/>
            <person name="Hallmann A."/>
            <person name="Miller S.M."/>
            <person name="Nishii I."/>
            <person name="Ferris P."/>
            <person name="Kuo A."/>
            <person name="Mitros T."/>
            <person name="Fritz-Laylin L.K."/>
            <person name="Hellsten U."/>
            <person name="Chapman J."/>
            <person name="Simakov O."/>
            <person name="Rensing S.A."/>
            <person name="Terry A."/>
            <person name="Pangilinan J."/>
            <person name="Kapitonov V."/>
            <person name="Jurka J."/>
            <person name="Salamov A."/>
            <person name="Shapiro H."/>
            <person name="Schmutz J."/>
            <person name="Grimwood J."/>
            <person name="Lindquist E."/>
            <person name="Lucas S."/>
            <person name="Grigoriev I.V."/>
            <person name="Schmitt R."/>
            <person name="Kirk D."/>
            <person name="Rokhsar D.S."/>
        </authorList>
    </citation>
    <scope>NUCLEOTIDE SEQUENCE [LARGE SCALE GENOMIC DNA]</scope>
    <source>
        <strain evidence="12">f. Nagariensis / Eve</strain>
    </source>
</reference>
<feature type="region of interest" description="Disordered" evidence="9">
    <location>
        <begin position="237"/>
        <end position="279"/>
    </location>
</feature>
<evidence type="ECO:0000256" key="5">
    <source>
        <dbReference type="ARBA" id="ARBA00022801"/>
    </source>
</evidence>
<dbReference type="GeneID" id="9624848"/>
<comment type="function">
    <text evidence="8">Nuclease required for the repair of DNA interstrand cross-links (ICL). Acts as a 5'-3' exonuclease that anchors at a cut end of DNA and cleaves DNA successively at every third nucleotide, allowing to excise an ICL from one strand through flanking incisions.</text>
</comment>
<dbReference type="PANTHER" id="PTHR15749:SF4">
    <property type="entry name" value="FANCONI-ASSOCIATED NUCLEASE 1"/>
    <property type="match status" value="1"/>
</dbReference>
<dbReference type="PANTHER" id="PTHR15749">
    <property type="entry name" value="FANCONI-ASSOCIATED NUCLEASE 1"/>
    <property type="match status" value="1"/>
</dbReference>
<feature type="region of interest" description="Disordered" evidence="9">
    <location>
        <begin position="1083"/>
        <end position="1103"/>
    </location>
</feature>
<accession>D8U790</accession>
<proteinExistence type="inferred from homology"/>
<evidence type="ECO:0000256" key="3">
    <source>
        <dbReference type="ARBA" id="ARBA00022722"/>
    </source>
</evidence>
<feature type="compositionally biased region" description="Polar residues" evidence="9">
    <location>
        <begin position="896"/>
        <end position="909"/>
    </location>
</feature>
<gene>
    <name evidence="11" type="ORF">VOLCADRAFT_95362</name>
</gene>
<keyword evidence="6 8" id="KW-0460">Magnesium</keyword>
<evidence type="ECO:0000256" key="2">
    <source>
        <dbReference type="ARBA" id="ARBA00005533"/>
    </source>
</evidence>
<sequence length="1449" mass="148739">MALRGQGSLQLLLGKSVFGAKKRKAGKEEPNTATKRQQTFAEQLDLPAPPDGSGWLRIEAAVVGLRFRRASSAAAVAAVAATAVPSHPSAAAAAADSTVHRMNSWPPVQGHQYRLVPEPTNPQDVNAVQVLLCTTTAGSSSGGPSATPPAAANGAAHLGPLLRAGQLETQAYSPLAGGQSLEPVYVWRNEHSMGYTREGHHTAMASPGYPINDDCGNYFLCHLPASARLRGCGVGAEAADSRDADGGQKSGDVAGLRGGTAGGGGAAGPREGSGADGATAATEAALEAAVAAAAAWRLARSSPNTAAGEVLRSNFATMAADVRRHDGHLLTSLELGLLDRLQGLPPPAQCLFLRLLLRRGPWFTLRGITYLECGDVAVAAEALVAAELAVRPQPEDWPQVAELLPVAERVQRPTGCRMRMVVQAPVTPVPASAGAMAPLAVAADCAAEVVEAMVGPCIRLSPPSLELLARMQRLYFLAEGPAADLGRFLATERGVIRYPTYTINRSSSAFTCRQQLLEYEQALDHAAQLESCLEAGDDAGVAAALAPALAAVRAGAHRLVRWRGDATIPVRAVPGPWPWEAAPTAGCAAADVKDGSMACPTGAASGDDGGMSDGAGGPQVRGSAEPQAPAGMSSGTALTAVAKASCTCHSDGSFAENRSAGGGDSGMRRGDDPWVGGEGQCLRCGGGKRAPPPPPSGAGCGVLESVDLTYSSDDEGGGDGVEMENGGDTVTPAAAVMSTGPCRRGAAAAVAVGAVVAKAVAAAAMEAAASVKPAAQGKEEVAALGLRTEHVVQQAMQGHFPVVQVAGYADGRRVGACQKQPPLGEVGGQTPEEANRDVGTVIDVGVDVGVNLSVGHDGGGVAGILQPAGGGGEDDIMYGDEYDILYTTDCGGVSPGNTAAANPNSDACRQQQQQQLDGEVGPRDDAHQVSPDRQEPSSRLDVEPIPGEMQERTQQPQPQPQPQQFLARFCAAWVYASMTTVGDPPLPSRVGLRVSFLERHRRYGEAVAEAALTDPWVRHGDRLALQRRVLRLGKPPRRWRRPPWAAAALAEPREVVVSGHMLRGRTGLKSRFLAPSAQSVAASSAAGTNPPGPAPARPSAVGAAGPAAASPLVTVEQLALLHYCSPAGGGWRGVHSEGGVWVTMWALLCWDVLFMDVPEVFRNPFQTSPLDLDTDAFLPARRAAVDERLQLIASGGGPELLRSVWSRHAGTWCRGVHWGRLPLGELLQIARCVGGLGLSVVCRRLCEDAGGWRGGMPDLLLWRPERGDAMVSEVKGPRDRLSDQQRAWLAALAAAGVRAEVLRVVEAAPPPRRHADHGAQQRDAEGAVDAAVPAAVAVADVAAAAAAAPAAVAALTGDLGGGGARAGRRVLLRGRRAAAAVPIACEGVAAKRPEDHPAVASFGVGAALAVPAAGASLAAAPCGGISSCGAVDGVVVISDDGGDADADDH</sequence>
<evidence type="ECO:0000256" key="8">
    <source>
        <dbReference type="RuleBase" id="RU365033"/>
    </source>
</evidence>
<dbReference type="KEGG" id="vcn:VOLCADRAFT_95362"/>
<dbReference type="Pfam" id="PF21315">
    <property type="entry name" value="FAN1_HTH"/>
    <property type="match status" value="1"/>
</dbReference>
<organism evidence="12">
    <name type="scientific">Volvox carteri f. nagariensis</name>
    <dbReference type="NCBI Taxonomy" id="3068"/>
    <lineage>
        <taxon>Eukaryota</taxon>
        <taxon>Viridiplantae</taxon>
        <taxon>Chlorophyta</taxon>
        <taxon>core chlorophytes</taxon>
        <taxon>Chlorophyceae</taxon>
        <taxon>CS clade</taxon>
        <taxon>Chlamydomonadales</taxon>
        <taxon>Volvocaceae</taxon>
        <taxon>Volvox</taxon>
    </lineage>
</organism>
<evidence type="ECO:0000259" key="10">
    <source>
        <dbReference type="SMART" id="SM00990"/>
    </source>
</evidence>
<dbReference type="InterPro" id="IPR049125">
    <property type="entry name" value="FAN1-like_WH"/>
</dbReference>
<dbReference type="RefSeq" id="XP_002954488.1">
    <property type="nucleotide sequence ID" value="XM_002954442.1"/>
</dbReference>